<feature type="domain" description="PKD" evidence="2">
    <location>
        <begin position="308"/>
        <end position="355"/>
    </location>
</feature>
<evidence type="ECO:0000259" key="2">
    <source>
        <dbReference type="PROSITE" id="PS50093"/>
    </source>
</evidence>
<dbReference type="RefSeq" id="WP_076422609.1">
    <property type="nucleotide sequence ID" value="NZ_FTNM01000004.1"/>
</dbReference>
<dbReference type="InterPro" id="IPR013783">
    <property type="entry name" value="Ig-like_fold"/>
</dbReference>
<name>A0A1N6ZC89_9BACT</name>
<dbReference type="SUPFAM" id="SSF55486">
    <property type="entry name" value="Metalloproteases ('zincins'), catalytic domain"/>
    <property type="match status" value="1"/>
</dbReference>
<evidence type="ECO:0000256" key="1">
    <source>
        <dbReference type="SAM" id="SignalP"/>
    </source>
</evidence>
<dbReference type="InterPro" id="IPR000601">
    <property type="entry name" value="PKD_dom"/>
</dbReference>
<accession>A0A1N6ZC89</accession>
<dbReference type="PROSITE" id="PS50093">
    <property type="entry name" value="PKD"/>
    <property type="match status" value="1"/>
</dbReference>
<sequence>MKTSLLITILFLFQFFIPAQAQRNNQLADCQRQPAPTAQSTAQVQAALTENKVAVYYVVASDETYSQAEYDAIKKATREIQAWFQVNTGGLTYTFAYADTVLFYQAKESTSYYREDWWGLLLAEMEQLGHPIWEPGFVVSLWIKSGRPEGLGGGAQSCNGYCGVAITAVENFPEFNDFGICPTDPTGLMWPCVPHGTMAHELGHAFGLPHPYDHESTRAVAYHSIMQTHWSYPDKAPDSESPWGLLTVERTALWSNPFFYQGLSLRQIYDSPIVNLPVTGEAPLVSFRSSTKGLTVNLTNETRGAWLYYWTFGDGSVSNATSPSHTYSQPGTYMITLRASNENGMMAMQRMTVQVAEDKKPVGRPIYVGPIKIYPNPSTDGRFTISFPPFPFPVHLSVHNAMGRPIIQHTFSSTSRNLQLDLSDFGRGIYYVRIQFMGASFTHRLSVL</sequence>
<dbReference type="OrthoDB" id="3965347at2"/>
<dbReference type="Gene3D" id="3.40.390.10">
    <property type="entry name" value="Collagenase (Catalytic Domain)"/>
    <property type="match status" value="1"/>
</dbReference>
<dbReference type="SMART" id="SM00089">
    <property type="entry name" value="PKD"/>
    <property type="match status" value="1"/>
</dbReference>
<dbReference type="NCBIfam" id="TIGR04183">
    <property type="entry name" value="Por_Secre_tail"/>
    <property type="match status" value="1"/>
</dbReference>
<dbReference type="InterPro" id="IPR022409">
    <property type="entry name" value="PKD/Chitinase_dom"/>
</dbReference>
<evidence type="ECO:0000313" key="4">
    <source>
        <dbReference type="Proteomes" id="UP000185924"/>
    </source>
</evidence>
<feature type="signal peptide" evidence="1">
    <location>
        <begin position="1"/>
        <end position="21"/>
    </location>
</feature>
<dbReference type="InterPro" id="IPR026444">
    <property type="entry name" value="Secre_tail"/>
</dbReference>
<dbReference type="InterPro" id="IPR024079">
    <property type="entry name" value="MetalloPept_cat_dom_sf"/>
</dbReference>
<proteinExistence type="predicted"/>
<feature type="chain" id="PRO_5012184762" evidence="1">
    <location>
        <begin position="22"/>
        <end position="448"/>
    </location>
</feature>
<dbReference type="CDD" id="cd00146">
    <property type="entry name" value="PKD"/>
    <property type="match status" value="1"/>
</dbReference>
<dbReference type="Pfam" id="PF18962">
    <property type="entry name" value="Por_Secre_tail"/>
    <property type="match status" value="1"/>
</dbReference>
<reference evidence="4" key="1">
    <citation type="submission" date="2017-01" db="EMBL/GenBank/DDBJ databases">
        <authorList>
            <person name="Varghese N."/>
            <person name="Submissions S."/>
        </authorList>
    </citation>
    <scope>NUCLEOTIDE SEQUENCE [LARGE SCALE GENOMIC DNA]</scope>
    <source>
        <strain evidence="4">DM9</strain>
    </source>
</reference>
<dbReference type="EMBL" id="FTNM01000004">
    <property type="protein sequence ID" value="SIR24391.1"/>
    <property type="molecule type" value="Genomic_DNA"/>
</dbReference>
<dbReference type="Gene3D" id="2.60.40.10">
    <property type="entry name" value="Immunoglobulins"/>
    <property type="match status" value="1"/>
</dbReference>
<organism evidence="3 4">
    <name type="scientific">Pontibacter lucknowensis</name>
    <dbReference type="NCBI Taxonomy" id="1077936"/>
    <lineage>
        <taxon>Bacteria</taxon>
        <taxon>Pseudomonadati</taxon>
        <taxon>Bacteroidota</taxon>
        <taxon>Cytophagia</taxon>
        <taxon>Cytophagales</taxon>
        <taxon>Hymenobacteraceae</taxon>
        <taxon>Pontibacter</taxon>
    </lineage>
</organism>
<dbReference type="AlphaFoldDB" id="A0A1N6ZC89"/>
<dbReference type="Pfam" id="PF18911">
    <property type="entry name" value="PKD_4"/>
    <property type="match status" value="1"/>
</dbReference>
<keyword evidence="1" id="KW-0732">Signal</keyword>
<keyword evidence="4" id="KW-1185">Reference proteome</keyword>
<dbReference type="Proteomes" id="UP000185924">
    <property type="component" value="Unassembled WGS sequence"/>
</dbReference>
<evidence type="ECO:0000313" key="3">
    <source>
        <dbReference type="EMBL" id="SIR24391.1"/>
    </source>
</evidence>
<dbReference type="InterPro" id="IPR035986">
    <property type="entry name" value="PKD_dom_sf"/>
</dbReference>
<gene>
    <name evidence="3" type="ORF">SAMN05421545_2893</name>
</gene>
<dbReference type="STRING" id="1077936.SAMN05421545_2893"/>
<dbReference type="SUPFAM" id="SSF49299">
    <property type="entry name" value="PKD domain"/>
    <property type="match status" value="1"/>
</dbReference>
<protein>
    <submittedName>
        <fullName evidence="3">Por secretion system C-terminal sorting domain-containing protein</fullName>
    </submittedName>
</protein>
<dbReference type="GO" id="GO:0008237">
    <property type="term" value="F:metallopeptidase activity"/>
    <property type="evidence" value="ECO:0007669"/>
    <property type="project" value="InterPro"/>
</dbReference>